<dbReference type="PANTHER" id="PTHR48092">
    <property type="entry name" value="KNIRPS-RELATED PROTEIN-RELATED"/>
    <property type="match status" value="1"/>
</dbReference>
<dbReference type="InterPro" id="IPR001628">
    <property type="entry name" value="Znf_hrmn_rcpt"/>
</dbReference>
<evidence type="ECO:0000256" key="2">
    <source>
        <dbReference type="ARBA" id="ARBA00022771"/>
    </source>
</evidence>
<dbReference type="PROSITE" id="PS00031">
    <property type="entry name" value="NUCLEAR_REC_DBD_1"/>
    <property type="match status" value="1"/>
</dbReference>
<keyword evidence="1" id="KW-0479">Metal-binding</keyword>
<evidence type="ECO:0000256" key="5">
    <source>
        <dbReference type="ARBA" id="ARBA00023125"/>
    </source>
</evidence>
<reference evidence="13" key="1">
    <citation type="submission" date="2016-04" db="UniProtKB">
        <authorList>
            <consortium name="WormBaseParasite"/>
        </authorList>
    </citation>
    <scope>IDENTIFICATION</scope>
</reference>
<evidence type="ECO:0000256" key="7">
    <source>
        <dbReference type="ARBA" id="ARBA00023170"/>
    </source>
</evidence>
<protein>
    <submittedName>
        <fullName evidence="13">Nuclear receptor domain-containing protein</fullName>
    </submittedName>
</protein>
<keyword evidence="4" id="KW-0805">Transcription regulation</keyword>
<dbReference type="GO" id="GO:0003700">
    <property type="term" value="F:DNA-binding transcription factor activity"/>
    <property type="evidence" value="ECO:0007669"/>
    <property type="project" value="InterPro"/>
</dbReference>
<evidence type="ECO:0000256" key="6">
    <source>
        <dbReference type="ARBA" id="ARBA00023163"/>
    </source>
</evidence>
<dbReference type="EMBL" id="UYYG01001197">
    <property type="protein sequence ID" value="VDN59972.1"/>
    <property type="molecule type" value="Genomic_DNA"/>
</dbReference>
<evidence type="ECO:0000256" key="4">
    <source>
        <dbReference type="ARBA" id="ARBA00023015"/>
    </source>
</evidence>
<dbReference type="PRINTS" id="PR00047">
    <property type="entry name" value="STROIDFINGER"/>
</dbReference>
<evidence type="ECO:0000313" key="10">
    <source>
        <dbReference type="EMBL" id="VDN59972.1"/>
    </source>
</evidence>
<dbReference type="AlphaFoldDB" id="A0A158Q5G5"/>
<dbReference type="SMART" id="SM00399">
    <property type="entry name" value="ZnF_C4"/>
    <property type="match status" value="1"/>
</dbReference>
<dbReference type="GO" id="GO:0008270">
    <property type="term" value="F:zinc ion binding"/>
    <property type="evidence" value="ECO:0007669"/>
    <property type="project" value="UniProtKB-KW"/>
</dbReference>
<evidence type="ECO:0000256" key="1">
    <source>
        <dbReference type="ARBA" id="ARBA00022723"/>
    </source>
</evidence>
<evidence type="ECO:0000256" key="8">
    <source>
        <dbReference type="ARBA" id="ARBA00023242"/>
    </source>
</evidence>
<dbReference type="SUPFAM" id="SSF57716">
    <property type="entry name" value="Glucocorticoid receptor-like (DNA-binding domain)"/>
    <property type="match status" value="1"/>
</dbReference>
<sequence>MVKIGNLVHRNVFCKIKSDSSAFCEVQRNKKLSQSKNFLDYAVSKELTKIDLSTAQIIFTCQVCSEIARGYHFGAFTCEGCKSFFGRTCKIPKEMASSLQEIGLNPFSQIKLKCKSGGNCDIQGRNRTSCKFCRFNKCIKAGMAPQNSRYGRRSKYFKVSSILEAKGKTKMSVLPVLPATISMALLETSFWLLPISGILESTPILTPSADGQCIHPGEVSSSLTDSPNEPLDLCVRK</sequence>
<evidence type="ECO:0000256" key="3">
    <source>
        <dbReference type="ARBA" id="ARBA00022833"/>
    </source>
</evidence>
<keyword evidence="12" id="KW-1185">Reference proteome</keyword>
<gene>
    <name evidence="10" type="ORF">DME_LOCUS9945</name>
</gene>
<evidence type="ECO:0000259" key="9">
    <source>
        <dbReference type="PROSITE" id="PS51030"/>
    </source>
</evidence>
<dbReference type="Proteomes" id="UP000038040">
    <property type="component" value="Unplaced"/>
</dbReference>
<dbReference type="Proteomes" id="UP000274756">
    <property type="component" value="Unassembled WGS sequence"/>
</dbReference>
<feature type="domain" description="Nuclear receptor" evidence="9">
    <location>
        <begin position="58"/>
        <end position="150"/>
    </location>
</feature>
<dbReference type="Pfam" id="PF00105">
    <property type="entry name" value="zf-C4"/>
    <property type="match status" value="2"/>
</dbReference>
<dbReference type="WBParaSite" id="DME_0000730901-mRNA-1">
    <property type="protein sequence ID" value="DME_0000730901-mRNA-1"/>
    <property type="gene ID" value="DME_0000730901"/>
</dbReference>
<dbReference type="OrthoDB" id="10018779at2759"/>
<keyword evidence="5" id="KW-0238">DNA-binding</keyword>
<keyword evidence="3" id="KW-0862">Zinc</keyword>
<reference evidence="10 12" key="2">
    <citation type="submission" date="2018-11" db="EMBL/GenBank/DDBJ databases">
        <authorList>
            <consortium name="Pathogen Informatics"/>
        </authorList>
    </citation>
    <scope>NUCLEOTIDE SEQUENCE [LARGE SCALE GENOMIC DNA]</scope>
</reference>
<organism evidence="11 13">
    <name type="scientific">Dracunculus medinensis</name>
    <name type="common">Guinea worm</name>
    <dbReference type="NCBI Taxonomy" id="318479"/>
    <lineage>
        <taxon>Eukaryota</taxon>
        <taxon>Metazoa</taxon>
        <taxon>Ecdysozoa</taxon>
        <taxon>Nematoda</taxon>
        <taxon>Chromadorea</taxon>
        <taxon>Rhabditida</taxon>
        <taxon>Spirurina</taxon>
        <taxon>Dracunculoidea</taxon>
        <taxon>Dracunculidae</taxon>
        <taxon>Dracunculus</taxon>
    </lineage>
</organism>
<dbReference type="Gene3D" id="3.30.50.10">
    <property type="entry name" value="Erythroid Transcription Factor GATA-1, subunit A"/>
    <property type="match status" value="1"/>
</dbReference>
<proteinExistence type="predicted"/>
<dbReference type="GO" id="GO:0043565">
    <property type="term" value="F:sequence-specific DNA binding"/>
    <property type="evidence" value="ECO:0007669"/>
    <property type="project" value="InterPro"/>
</dbReference>
<keyword evidence="6" id="KW-0804">Transcription</keyword>
<keyword evidence="8" id="KW-0539">Nucleus</keyword>
<dbReference type="InterPro" id="IPR013088">
    <property type="entry name" value="Znf_NHR/GATA"/>
</dbReference>
<name>A0A158Q5G5_DRAME</name>
<evidence type="ECO:0000313" key="11">
    <source>
        <dbReference type="Proteomes" id="UP000038040"/>
    </source>
</evidence>
<dbReference type="InterPro" id="IPR050200">
    <property type="entry name" value="Nuclear_hormone_rcpt_NR3"/>
</dbReference>
<evidence type="ECO:0000313" key="13">
    <source>
        <dbReference type="WBParaSite" id="DME_0000730901-mRNA-1"/>
    </source>
</evidence>
<evidence type="ECO:0000313" key="12">
    <source>
        <dbReference type="Proteomes" id="UP000274756"/>
    </source>
</evidence>
<accession>A0A158Q5G5</accession>
<dbReference type="PROSITE" id="PS51030">
    <property type="entry name" value="NUCLEAR_REC_DBD_2"/>
    <property type="match status" value="1"/>
</dbReference>
<keyword evidence="7" id="KW-0675">Receptor</keyword>
<dbReference type="STRING" id="318479.A0A158Q5G5"/>
<keyword evidence="2" id="KW-0863">Zinc-finger</keyword>